<protein>
    <submittedName>
        <fullName evidence="3">Amidase</fullName>
    </submittedName>
</protein>
<sequence length="568" mass="59527">MSYDLKDVKMPVLTGRALRTFAAALDGRVTGPALVKKLMADAGVPRLAELKDLPAPLFLPLAPAPEPVPEAHAPRPRLASRLVAIFRREAAPENPPEPPGGPAPFRSAADFVAAYESGKTTPEEVAERFLAAYAELNPKLHAFIAVNPDDVRAQAAASAMRWRRGEPLGPLDGVPVAVKDELDVAGYPTTVGTAFLKEVAAEDATAVARLRAAGALIVGKANMHELGANPTGHNPHHGHAKNPYDPARDTGGSSSGPAAAVASGLVPLALGADAGGSIRVPAALTGVYGLKPTFGGVSEHGAYPICWSVAHVGPLGAGAYDVALAHRLIAGPDPADPHTASAPVPEAPDWRREDLSGLKVGVWPAWFDHAEPEVVEVARAALAQLEEAGAEVVAFELPGLDDARIAHAVTVLVEMGRSFQRTQEHWRALAPATRINLKIGQSAAGADYVAAQQVRARMVAALDEVLGRVDLIATPTTAIVAPPIPKAAEPDGISDLGTVTKLMRFIFLTNLTGHPSLSLPAGYTEAGLPVGLQLIGRAWGERTLLETARVLERSGKRRRPQAFVDLLD</sequence>
<feature type="region of interest" description="Disordered" evidence="1">
    <location>
        <begin position="227"/>
        <end position="258"/>
    </location>
</feature>
<comment type="caution">
    <text evidence="3">The sequence shown here is derived from an EMBL/GenBank/DDBJ whole genome shotgun (WGS) entry which is preliminary data.</text>
</comment>
<evidence type="ECO:0000313" key="3">
    <source>
        <dbReference type="EMBL" id="GEM89123.1"/>
    </source>
</evidence>
<evidence type="ECO:0000256" key="1">
    <source>
        <dbReference type="SAM" id="MobiDB-lite"/>
    </source>
</evidence>
<evidence type="ECO:0000259" key="2">
    <source>
        <dbReference type="Pfam" id="PF01425"/>
    </source>
</evidence>
<gene>
    <name evidence="3" type="ORF">ODE01S_05570</name>
</gene>
<dbReference type="GO" id="GO:0003824">
    <property type="term" value="F:catalytic activity"/>
    <property type="evidence" value="ECO:0007669"/>
    <property type="project" value="InterPro"/>
</dbReference>
<dbReference type="PROSITE" id="PS00571">
    <property type="entry name" value="AMIDASES"/>
    <property type="match status" value="1"/>
</dbReference>
<dbReference type="Gene3D" id="3.90.1300.10">
    <property type="entry name" value="Amidase signature (AS) domain"/>
    <property type="match status" value="1"/>
</dbReference>
<name>A0A511RHJ8_9DEIN</name>
<dbReference type="RefSeq" id="WP_147145606.1">
    <property type="nucleotide sequence ID" value="NZ_BJXN01000003.1"/>
</dbReference>
<dbReference type="EMBL" id="BJXN01000003">
    <property type="protein sequence ID" value="GEM89123.1"/>
    <property type="molecule type" value="Genomic_DNA"/>
</dbReference>
<reference evidence="3 4" key="1">
    <citation type="submission" date="2019-07" db="EMBL/GenBank/DDBJ databases">
        <title>Whole genome shotgun sequence of Oceanithermus desulfurans NBRC 100063.</title>
        <authorList>
            <person name="Hosoyama A."/>
            <person name="Uohara A."/>
            <person name="Ohji S."/>
            <person name="Ichikawa N."/>
        </authorList>
    </citation>
    <scope>NUCLEOTIDE SEQUENCE [LARGE SCALE GENOMIC DNA]</scope>
    <source>
        <strain evidence="3 4">NBRC 100063</strain>
    </source>
</reference>
<dbReference type="InterPro" id="IPR020556">
    <property type="entry name" value="Amidase_CS"/>
</dbReference>
<dbReference type="PANTHER" id="PTHR11895">
    <property type="entry name" value="TRANSAMIDASE"/>
    <property type="match status" value="1"/>
</dbReference>
<evidence type="ECO:0000313" key="4">
    <source>
        <dbReference type="Proteomes" id="UP000321827"/>
    </source>
</evidence>
<dbReference type="Pfam" id="PF01425">
    <property type="entry name" value="Amidase"/>
    <property type="match status" value="1"/>
</dbReference>
<organism evidence="3 4">
    <name type="scientific">Oceanithermus desulfurans NBRC 100063</name>
    <dbReference type="NCBI Taxonomy" id="1227550"/>
    <lineage>
        <taxon>Bacteria</taxon>
        <taxon>Thermotogati</taxon>
        <taxon>Deinococcota</taxon>
        <taxon>Deinococci</taxon>
        <taxon>Thermales</taxon>
        <taxon>Thermaceae</taxon>
        <taxon>Oceanithermus</taxon>
    </lineage>
</organism>
<dbReference type="InterPro" id="IPR036928">
    <property type="entry name" value="AS_sf"/>
</dbReference>
<proteinExistence type="predicted"/>
<feature type="domain" description="Amidase" evidence="2">
    <location>
        <begin position="124"/>
        <end position="545"/>
    </location>
</feature>
<accession>A0A511RHJ8</accession>
<dbReference type="AlphaFoldDB" id="A0A511RHJ8"/>
<dbReference type="InterPro" id="IPR023631">
    <property type="entry name" value="Amidase_dom"/>
</dbReference>
<dbReference type="Proteomes" id="UP000321827">
    <property type="component" value="Unassembled WGS sequence"/>
</dbReference>
<dbReference type="InterPro" id="IPR000120">
    <property type="entry name" value="Amidase"/>
</dbReference>
<dbReference type="PANTHER" id="PTHR11895:SF67">
    <property type="entry name" value="AMIDASE DOMAIN-CONTAINING PROTEIN"/>
    <property type="match status" value="1"/>
</dbReference>
<dbReference type="OrthoDB" id="9811471at2"/>
<dbReference type="SUPFAM" id="SSF75304">
    <property type="entry name" value="Amidase signature (AS) enzymes"/>
    <property type="match status" value="1"/>
</dbReference>